<dbReference type="PROSITE" id="PS50041">
    <property type="entry name" value="C_TYPE_LECTIN_2"/>
    <property type="match status" value="1"/>
</dbReference>
<comment type="caution">
    <text evidence="3">The sequence shown here is derived from an EMBL/GenBank/DDBJ whole genome shotgun (WGS) entry which is preliminary data.</text>
</comment>
<dbReference type="InterPro" id="IPR001304">
    <property type="entry name" value="C-type_lectin-like"/>
</dbReference>
<organism evidence="3 4">
    <name type="scientific">Tachysurus vachellii</name>
    <name type="common">Darkbarbel catfish</name>
    <name type="synonym">Pelteobagrus vachellii</name>
    <dbReference type="NCBI Taxonomy" id="175792"/>
    <lineage>
        <taxon>Eukaryota</taxon>
        <taxon>Metazoa</taxon>
        <taxon>Chordata</taxon>
        <taxon>Craniata</taxon>
        <taxon>Vertebrata</taxon>
        <taxon>Euteleostomi</taxon>
        <taxon>Actinopterygii</taxon>
        <taxon>Neopterygii</taxon>
        <taxon>Teleostei</taxon>
        <taxon>Ostariophysi</taxon>
        <taxon>Siluriformes</taxon>
        <taxon>Bagridae</taxon>
        <taxon>Tachysurus</taxon>
    </lineage>
</organism>
<dbReference type="InterPro" id="IPR016186">
    <property type="entry name" value="C-type_lectin-like/link_sf"/>
</dbReference>
<sequence>MIVHWLLCFLSLSLTISLSLWYSDVDKPLSDVFDQHLNVSAGHYRAKGMCPFGWMIYGKRCFRYQATSMNWDSAENHCLKFGSNLMSVHNANDYQLAKSLICAYDPAEPPTWLGLSNCQKVKQLSVTVKQNTF</sequence>
<dbReference type="Gene3D" id="3.10.100.10">
    <property type="entry name" value="Mannose-Binding Protein A, subunit A"/>
    <property type="match status" value="1"/>
</dbReference>
<evidence type="ECO:0000259" key="2">
    <source>
        <dbReference type="PROSITE" id="PS50041"/>
    </source>
</evidence>
<reference evidence="3" key="1">
    <citation type="submission" date="2023-08" db="EMBL/GenBank/DDBJ databases">
        <title>Pelteobagrus vachellii genome.</title>
        <authorList>
            <person name="Liu H."/>
        </authorList>
    </citation>
    <scope>NUCLEOTIDE SEQUENCE</scope>
    <source>
        <strain evidence="3">PRFRI_2022a</strain>
        <tissue evidence="3">Muscle</tissue>
    </source>
</reference>
<evidence type="ECO:0000313" key="4">
    <source>
        <dbReference type="Proteomes" id="UP001187315"/>
    </source>
</evidence>
<proteinExistence type="predicted"/>
<name>A0AA88NN64_TACVA</name>
<protein>
    <recommendedName>
        <fullName evidence="2">C-type lectin domain-containing protein</fullName>
    </recommendedName>
</protein>
<dbReference type="AlphaFoldDB" id="A0AA88NN64"/>
<keyword evidence="4" id="KW-1185">Reference proteome</keyword>
<feature type="chain" id="PRO_5041723221" description="C-type lectin domain-containing protein" evidence="1">
    <location>
        <begin position="22"/>
        <end position="133"/>
    </location>
</feature>
<evidence type="ECO:0000313" key="3">
    <source>
        <dbReference type="EMBL" id="KAK2860140.1"/>
    </source>
</evidence>
<feature type="signal peptide" evidence="1">
    <location>
        <begin position="1"/>
        <end position="21"/>
    </location>
</feature>
<dbReference type="SUPFAM" id="SSF56436">
    <property type="entry name" value="C-type lectin-like"/>
    <property type="match status" value="1"/>
</dbReference>
<evidence type="ECO:0000256" key="1">
    <source>
        <dbReference type="SAM" id="SignalP"/>
    </source>
</evidence>
<accession>A0AA88NN64</accession>
<keyword evidence="1" id="KW-0732">Signal</keyword>
<feature type="domain" description="C-type lectin" evidence="2">
    <location>
        <begin position="57"/>
        <end position="117"/>
    </location>
</feature>
<dbReference type="Proteomes" id="UP001187315">
    <property type="component" value="Unassembled WGS sequence"/>
</dbReference>
<dbReference type="EMBL" id="JAVHJS010000004">
    <property type="protein sequence ID" value="KAK2860140.1"/>
    <property type="molecule type" value="Genomic_DNA"/>
</dbReference>
<dbReference type="InterPro" id="IPR016187">
    <property type="entry name" value="CTDL_fold"/>
</dbReference>
<gene>
    <name evidence="3" type="ORF">Q7C36_004306</name>
</gene>